<accession>A0A540X583</accession>
<evidence type="ECO:0000313" key="2">
    <source>
        <dbReference type="EMBL" id="TQF16393.1"/>
    </source>
</evidence>
<feature type="region of interest" description="Disordered" evidence="1">
    <location>
        <begin position="115"/>
        <end position="140"/>
    </location>
</feature>
<protein>
    <submittedName>
        <fullName evidence="2">Uncharacterized protein</fullName>
    </submittedName>
</protein>
<gene>
    <name evidence="2" type="ORF">FJV41_08520</name>
</gene>
<dbReference type="AlphaFoldDB" id="A0A540X583"/>
<feature type="compositionally biased region" description="Basic and acidic residues" evidence="1">
    <location>
        <begin position="29"/>
        <end position="40"/>
    </location>
</feature>
<keyword evidence="3" id="KW-1185">Reference proteome</keyword>
<feature type="region of interest" description="Disordered" evidence="1">
    <location>
        <begin position="27"/>
        <end position="103"/>
    </location>
</feature>
<dbReference type="Proteomes" id="UP000315369">
    <property type="component" value="Unassembled WGS sequence"/>
</dbReference>
<reference evidence="2 3" key="1">
    <citation type="submission" date="2019-06" db="EMBL/GenBank/DDBJ databases">
        <authorList>
            <person name="Livingstone P."/>
            <person name="Whitworth D."/>
        </authorList>
    </citation>
    <scope>NUCLEOTIDE SEQUENCE [LARGE SCALE GENOMIC DNA]</scope>
    <source>
        <strain evidence="2 3">AM401</strain>
    </source>
</reference>
<organism evidence="2 3">
    <name type="scientific">Myxococcus llanfairpwllgwyngyllgogerychwyrndrobwllllantysiliogogogochensis</name>
    <dbReference type="NCBI Taxonomy" id="2590453"/>
    <lineage>
        <taxon>Bacteria</taxon>
        <taxon>Pseudomonadati</taxon>
        <taxon>Myxococcota</taxon>
        <taxon>Myxococcia</taxon>
        <taxon>Myxococcales</taxon>
        <taxon>Cystobacterineae</taxon>
        <taxon>Myxococcaceae</taxon>
        <taxon>Myxococcus</taxon>
    </lineage>
</organism>
<dbReference type="InterPro" id="IPR006311">
    <property type="entry name" value="TAT_signal"/>
</dbReference>
<comment type="caution">
    <text evidence="2">The sequence shown here is derived from an EMBL/GenBank/DDBJ whole genome shotgun (WGS) entry which is preliminary data.</text>
</comment>
<proteinExistence type="predicted"/>
<evidence type="ECO:0000256" key="1">
    <source>
        <dbReference type="SAM" id="MobiDB-lite"/>
    </source>
</evidence>
<evidence type="ECO:0000313" key="3">
    <source>
        <dbReference type="Proteomes" id="UP000315369"/>
    </source>
</evidence>
<dbReference type="PROSITE" id="PS51318">
    <property type="entry name" value="TAT"/>
    <property type="match status" value="1"/>
</dbReference>
<feature type="compositionally biased region" description="Low complexity" evidence="1">
    <location>
        <begin position="70"/>
        <end position="93"/>
    </location>
</feature>
<dbReference type="EMBL" id="VIFM01000024">
    <property type="protein sequence ID" value="TQF16393.1"/>
    <property type="molecule type" value="Genomic_DNA"/>
</dbReference>
<feature type="region of interest" description="Disordered" evidence="1">
    <location>
        <begin position="254"/>
        <end position="286"/>
    </location>
</feature>
<sequence length="286" mass="29659">MTSRRRIVGAVLALALIGALAAGVASGVERARGRLRKPPEPRPPFSQRDEVPLSGPVHGEEASRLATRTRAAPVSASRPVSAVRMSTASPSKGKSGGAGLVRDAVHRVHPRGVAVGEEHTEESSDDSAATALSGGSLAGLTTRVPAPMRVNWRVVDAEGGGLLLVAEVERRAGFNVPIAVSIVLPPEARLIEGTTDFVLPEGEGEDVRAVPCVVSVTPGVVPRTDLVMVAHAEGSAFGAHAEARYTFGRQHLVERRPSPTGPVLPARFLSGDVSGDSEDSGEDDAP</sequence>
<name>A0A540X583_9BACT</name>
<feature type="compositionally biased region" description="Low complexity" evidence="1">
    <location>
        <begin position="127"/>
        <end position="140"/>
    </location>
</feature>
<feature type="compositionally biased region" description="Acidic residues" evidence="1">
    <location>
        <begin position="275"/>
        <end position="286"/>
    </location>
</feature>